<keyword evidence="3" id="KW-1185">Reference proteome</keyword>
<sequence>MEHHAPSWDSLHALIDLCAGFGVLSQGIAAGFEVAVPRMMELYAKVSDAPQLRGDFGESRVLYEIWQKAGQMEVESISLNVRSISVDHVMEVGQLTATKPAQIKDEQQAVGEISATVMVLCGAMAISFLAHVTRDPCPEMSRPEAHSPRADCQYVRGQAERGLVKEESRIIQATPENACGRCTHALPLVPPPWFVAEKVFDTVMLAFRAFESELRKDALDFRPITVLGLLSRCWGTQNAKKAIRFRSFNGPLAVKLVSLKREASNCGSLDAEMLRYHISEAVEGNRQCPAGGFQITGLCPVPFGDIVAAPNQIAMAKIDPVALFAKDFKVFRKVVQECPKEFERMIERRREHMEKRTENQLVTMMFNIDRSDPDRTDGFPEVHKSMSCDFSRETTAESRVECRLRMVDQSVLSL</sequence>
<reference evidence="1" key="1">
    <citation type="submission" date="2022-10" db="EMBL/GenBank/DDBJ databases">
        <authorList>
            <person name="Chen Y."/>
            <person name="Dougan E. K."/>
            <person name="Chan C."/>
            <person name="Rhodes N."/>
            <person name="Thang M."/>
        </authorList>
    </citation>
    <scope>NUCLEOTIDE SEQUENCE</scope>
</reference>
<dbReference type="EMBL" id="CAMXCT030001396">
    <property type="protein sequence ID" value="CAL4777006.1"/>
    <property type="molecule type" value="Genomic_DNA"/>
</dbReference>
<accession>A0A9P1CDM2</accession>
<protein>
    <submittedName>
        <fullName evidence="1">Uncharacterized protein</fullName>
    </submittedName>
</protein>
<organism evidence="1">
    <name type="scientific">Cladocopium goreaui</name>
    <dbReference type="NCBI Taxonomy" id="2562237"/>
    <lineage>
        <taxon>Eukaryota</taxon>
        <taxon>Sar</taxon>
        <taxon>Alveolata</taxon>
        <taxon>Dinophyceae</taxon>
        <taxon>Suessiales</taxon>
        <taxon>Symbiodiniaceae</taxon>
        <taxon>Cladocopium</taxon>
    </lineage>
</organism>
<proteinExistence type="predicted"/>
<comment type="caution">
    <text evidence="1">The sequence shown here is derived from an EMBL/GenBank/DDBJ whole genome shotgun (WGS) entry which is preliminary data.</text>
</comment>
<dbReference type="AlphaFoldDB" id="A0A9P1CDM2"/>
<dbReference type="EMBL" id="CAMXCT010001396">
    <property type="protein sequence ID" value="CAI3989694.1"/>
    <property type="molecule type" value="Genomic_DNA"/>
</dbReference>
<evidence type="ECO:0000313" key="3">
    <source>
        <dbReference type="Proteomes" id="UP001152797"/>
    </source>
</evidence>
<dbReference type="EMBL" id="CAMXCT020001396">
    <property type="protein sequence ID" value="CAL1143069.1"/>
    <property type="molecule type" value="Genomic_DNA"/>
</dbReference>
<evidence type="ECO:0000313" key="1">
    <source>
        <dbReference type="EMBL" id="CAI3989694.1"/>
    </source>
</evidence>
<reference evidence="2 3" key="2">
    <citation type="submission" date="2024-05" db="EMBL/GenBank/DDBJ databases">
        <authorList>
            <person name="Chen Y."/>
            <person name="Shah S."/>
            <person name="Dougan E. K."/>
            <person name="Thang M."/>
            <person name="Chan C."/>
        </authorList>
    </citation>
    <scope>NUCLEOTIDE SEQUENCE [LARGE SCALE GENOMIC DNA]</scope>
</reference>
<name>A0A9P1CDM2_9DINO</name>
<gene>
    <name evidence="1" type="ORF">C1SCF055_LOCUS16749</name>
</gene>
<dbReference type="Proteomes" id="UP001152797">
    <property type="component" value="Unassembled WGS sequence"/>
</dbReference>
<evidence type="ECO:0000313" key="2">
    <source>
        <dbReference type="EMBL" id="CAL4777006.1"/>
    </source>
</evidence>